<dbReference type="GO" id="GO:0004435">
    <property type="term" value="F:phosphatidylinositol-4,5-bisphosphate phospholipase C activity"/>
    <property type="evidence" value="ECO:0007669"/>
    <property type="project" value="UniProtKB-EC"/>
</dbReference>
<dbReference type="GO" id="GO:0016042">
    <property type="term" value="P:lipid catabolic process"/>
    <property type="evidence" value="ECO:0007669"/>
    <property type="project" value="UniProtKB-KW"/>
</dbReference>
<feature type="compositionally biased region" description="Low complexity" evidence="8">
    <location>
        <begin position="337"/>
        <end position="350"/>
    </location>
</feature>
<evidence type="ECO:0000256" key="7">
    <source>
        <dbReference type="RuleBase" id="RU361133"/>
    </source>
</evidence>
<protein>
    <recommendedName>
        <fullName evidence="2 7">Phosphoinositide phospholipase C</fullName>
        <ecNumber evidence="2 7">3.1.4.11</ecNumber>
    </recommendedName>
</protein>
<dbReference type="PRINTS" id="PR00390">
    <property type="entry name" value="PHPHLIPASEC"/>
</dbReference>
<dbReference type="InterPro" id="IPR000909">
    <property type="entry name" value="PLipase_C_PInositol-sp_X_dom"/>
</dbReference>
<dbReference type="SMART" id="SM00148">
    <property type="entry name" value="PLCXc"/>
    <property type="match status" value="1"/>
</dbReference>
<dbReference type="Proteomes" id="UP000887560">
    <property type="component" value="Unplaced"/>
</dbReference>
<organism evidence="10 11">
    <name type="scientific">Meloidogyne floridensis</name>
    <dbReference type="NCBI Taxonomy" id="298350"/>
    <lineage>
        <taxon>Eukaryota</taxon>
        <taxon>Metazoa</taxon>
        <taxon>Ecdysozoa</taxon>
        <taxon>Nematoda</taxon>
        <taxon>Chromadorea</taxon>
        <taxon>Rhabditida</taxon>
        <taxon>Tylenchina</taxon>
        <taxon>Tylenchomorpha</taxon>
        <taxon>Tylenchoidea</taxon>
        <taxon>Meloidogynidae</taxon>
        <taxon>Meloidogyninae</taxon>
        <taxon>Meloidogyne</taxon>
    </lineage>
</organism>
<dbReference type="WBParaSite" id="scf7180000422542.g9188">
    <property type="protein sequence ID" value="scf7180000422542.g9188"/>
    <property type="gene ID" value="scf7180000422542.g9188"/>
</dbReference>
<dbReference type="AlphaFoldDB" id="A0A915P530"/>
<keyword evidence="5 7" id="KW-0443">Lipid metabolism</keyword>
<evidence type="ECO:0000256" key="5">
    <source>
        <dbReference type="ARBA" id="ARBA00023098"/>
    </source>
</evidence>
<dbReference type="GO" id="GO:0048015">
    <property type="term" value="P:phosphatidylinositol-mediated signaling"/>
    <property type="evidence" value="ECO:0007669"/>
    <property type="project" value="TreeGrafter"/>
</dbReference>
<feature type="region of interest" description="Disordered" evidence="8">
    <location>
        <begin position="294"/>
        <end position="360"/>
    </location>
</feature>
<feature type="domain" description="Phosphatidylinositol-specific phospholipase C X" evidence="9">
    <location>
        <begin position="145"/>
        <end position="296"/>
    </location>
</feature>
<dbReference type="FunFam" id="3.20.20.190:FF:000084">
    <property type="match status" value="1"/>
</dbReference>
<evidence type="ECO:0000256" key="4">
    <source>
        <dbReference type="ARBA" id="ARBA00022963"/>
    </source>
</evidence>
<dbReference type="Pfam" id="PF00388">
    <property type="entry name" value="PI-PLC-X"/>
    <property type="match status" value="1"/>
</dbReference>
<accession>A0A915P530</accession>
<comment type="catalytic activity">
    <reaction evidence="1 7">
        <text>a 1,2-diacyl-sn-glycero-3-phospho-(1D-myo-inositol-4,5-bisphosphate) + H2O = 1D-myo-inositol 1,4,5-trisphosphate + a 1,2-diacyl-sn-glycerol + H(+)</text>
        <dbReference type="Rhea" id="RHEA:33179"/>
        <dbReference type="ChEBI" id="CHEBI:15377"/>
        <dbReference type="ChEBI" id="CHEBI:15378"/>
        <dbReference type="ChEBI" id="CHEBI:17815"/>
        <dbReference type="ChEBI" id="CHEBI:58456"/>
        <dbReference type="ChEBI" id="CHEBI:203600"/>
        <dbReference type="EC" id="3.1.4.11"/>
    </reaction>
</comment>
<dbReference type="SUPFAM" id="SSF51695">
    <property type="entry name" value="PLC-like phosphodiesterases"/>
    <property type="match status" value="1"/>
</dbReference>
<dbReference type="SUPFAM" id="SSF47473">
    <property type="entry name" value="EF-hand"/>
    <property type="match status" value="1"/>
</dbReference>
<evidence type="ECO:0000256" key="3">
    <source>
        <dbReference type="ARBA" id="ARBA00022801"/>
    </source>
</evidence>
<evidence type="ECO:0000313" key="10">
    <source>
        <dbReference type="Proteomes" id="UP000887560"/>
    </source>
</evidence>
<dbReference type="InterPro" id="IPR011992">
    <property type="entry name" value="EF-hand-dom_pair"/>
</dbReference>
<evidence type="ECO:0000256" key="8">
    <source>
        <dbReference type="SAM" id="MobiDB-lite"/>
    </source>
</evidence>
<sequence>MCSNSRKNKCPLIHKERKLVEFNGNGNNNKSYRHKKGFLARKISSFYQYGTSVEREDARRVKQGGKEREDLDVVLFTFDKFLRLYHKISPRTDIQELFVKLSGQKEYLTRERLMMVSKMSGDGFLRFLLSEENSPVFLDRTERHQDMDQPLCHYFINSSHNTYLTGRQYGGKSSTEIYRQVLLSGCRCIELDCWDGTGENKGEPIITHGKAMCTDVFFKDVLVQIKETAFLRSEWPVILSFENHCSKSNQLKMAKYCLEIFDEMLLTGPIKGHELEPGIPLPSPSQLKRKILIKNKRLKPEDEQRQMEQFRREGRLLDEEDEQSESAIEQKGGGGSEAETTTTTTNIDDSGGSGQVLSPR</sequence>
<evidence type="ECO:0000256" key="1">
    <source>
        <dbReference type="ARBA" id="ARBA00001195"/>
    </source>
</evidence>
<dbReference type="CDD" id="cd08591">
    <property type="entry name" value="PI-PLCc_beta"/>
    <property type="match status" value="1"/>
</dbReference>
<keyword evidence="10" id="KW-1185">Reference proteome</keyword>
<dbReference type="GO" id="GO:0046488">
    <property type="term" value="P:phosphatidylinositol metabolic process"/>
    <property type="evidence" value="ECO:0007669"/>
    <property type="project" value="TreeGrafter"/>
</dbReference>
<feature type="compositionally biased region" description="Basic and acidic residues" evidence="8">
    <location>
        <begin position="298"/>
        <end position="317"/>
    </location>
</feature>
<keyword evidence="3 7" id="KW-0378">Hydrolase</keyword>
<keyword evidence="4 7" id="KW-0442">Lipid degradation</keyword>
<dbReference type="InterPro" id="IPR001192">
    <property type="entry name" value="PI-PLC_fam"/>
</dbReference>
<dbReference type="InterPro" id="IPR017946">
    <property type="entry name" value="PLC-like_Pdiesterase_TIM-brl"/>
</dbReference>
<keyword evidence="6" id="KW-0807">Transducer</keyword>
<dbReference type="GO" id="GO:0051209">
    <property type="term" value="P:release of sequestered calcium ion into cytosol"/>
    <property type="evidence" value="ECO:0007669"/>
    <property type="project" value="TreeGrafter"/>
</dbReference>
<evidence type="ECO:0000256" key="6">
    <source>
        <dbReference type="ARBA" id="ARBA00023224"/>
    </source>
</evidence>
<reference evidence="11" key="1">
    <citation type="submission" date="2022-11" db="UniProtKB">
        <authorList>
            <consortium name="WormBaseParasite"/>
        </authorList>
    </citation>
    <scope>IDENTIFICATION</scope>
</reference>
<name>A0A915P530_9BILA</name>
<dbReference type="PANTHER" id="PTHR10336">
    <property type="entry name" value="PHOSPHOINOSITIDE-SPECIFIC PHOSPHOLIPASE C FAMILY PROTEIN"/>
    <property type="match status" value="1"/>
</dbReference>
<dbReference type="PROSITE" id="PS50007">
    <property type="entry name" value="PIPLC_X_DOMAIN"/>
    <property type="match status" value="1"/>
</dbReference>
<evidence type="ECO:0000256" key="2">
    <source>
        <dbReference type="ARBA" id="ARBA00012368"/>
    </source>
</evidence>
<proteinExistence type="predicted"/>
<dbReference type="PANTHER" id="PTHR10336:SF36">
    <property type="entry name" value="1-PHOSPHATIDYLINOSITOL 4,5-BISPHOSPHATE PHOSPHODIESTERASE BETA-4"/>
    <property type="match status" value="1"/>
</dbReference>
<evidence type="ECO:0000259" key="9">
    <source>
        <dbReference type="SMART" id="SM00148"/>
    </source>
</evidence>
<dbReference type="EC" id="3.1.4.11" evidence="2 7"/>
<evidence type="ECO:0000313" key="11">
    <source>
        <dbReference type="WBParaSite" id="scf7180000422542.g9188"/>
    </source>
</evidence>
<dbReference type="Gene3D" id="3.20.20.190">
    <property type="entry name" value="Phosphatidylinositol (PI) phosphodiesterase"/>
    <property type="match status" value="1"/>
</dbReference>